<dbReference type="InterPro" id="IPR019734">
    <property type="entry name" value="TPR_rpt"/>
</dbReference>
<dbReference type="SUPFAM" id="SSF48452">
    <property type="entry name" value="TPR-like"/>
    <property type="match status" value="1"/>
</dbReference>
<dbReference type="Proteomes" id="UP001208570">
    <property type="component" value="Unassembled WGS sequence"/>
</dbReference>
<protein>
    <recommendedName>
        <fullName evidence="4">Tetratricopeptide repeat protein</fullName>
    </recommendedName>
</protein>
<dbReference type="SMART" id="SM00028">
    <property type="entry name" value="TPR"/>
    <property type="match status" value="2"/>
</dbReference>
<comment type="caution">
    <text evidence="2">The sequence shown here is derived from an EMBL/GenBank/DDBJ whole genome shotgun (WGS) entry which is preliminary data.</text>
</comment>
<evidence type="ECO:0000313" key="3">
    <source>
        <dbReference type="Proteomes" id="UP001208570"/>
    </source>
</evidence>
<keyword evidence="1" id="KW-0802">TPR repeat</keyword>
<reference evidence="2" key="1">
    <citation type="journal article" date="2023" name="Mol. Biol. Evol.">
        <title>Third-Generation Sequencing Reveals the Adaptive Role of the Epigenome in Three Deep-Sea Polychaetes.</title>
        <authorList>
            <person name="Perez M."/>
            <person name="Aroh O."/>
            <person name="Sun Y."/>
            <person name="Lan Y."/>
            <person name="Juniper S.K."/>
            <person name="Young C.R."/>
            <person name="Angers B."/>
            <person name="Qian P.Y."/>
        </authorList>
    </citation>
    <scope>NUCLEOTIDE SEQUENCE</scope>
    <source>
        <strain evidence="2">P08H-3</strain>
    </source>
</reference>
<name>A0AAD9J7X8_9ANNE</name>
<dbReference type="Pfam" id="PF13181">
    <property type="entry name" value="TPR_8"/>
    <property type="match status" value="1"/>
</dbReference>
<evidence type="ECO:0000313" key="2">
    <source>
        <dbReference type="EMBL" id="KAK2148126.1"/>
    </source>
</evidence>
<evidence type="ECO:0000256" key="1">
    <source>
        <dbReference type="PROSITE-ProRule" id="PRU00339"/>
    </source>
</evidence>
<dbReference type="EMBL" id="JAODUP010000514">
    <property type="protein sequence ID" value="KAK2148126.1"/>
    <property type="molecule type" value="Genomic_DNA"/>
</dbReference>
<gene>
    <name evidence="2" type="ORF">LSH36_514g01028</name>
</gene>
<dbReference type="PANTHER" id="PTHR14094:SF9">
    <property type="entry name" value="SIGNAL RECOGNITION PARTICLE SUBUNIT SRP72"/>
    <property type="match status" value="1"/>
</dbReference>
<dbReference type="GO" id="GO:0006614">
    <property type="term" value="P:SRP-dependent cotranslational protein targeting to membrane"/>
    <property type="evidence" value="ECO:0007669"/>
    <property type="project" value="InterPro"/>
</dbReference>
<dbReference type="InterPro" id="IPR026270">
    <property type="entry name" value="SRP72"/>
</dbReference>
<dbReference type="Gene3D" id="1.25.40.10">
    <property type="entry name" value="Tetratricopeptide repeat domain"/>
    <property type="match status" value="1"/>
</dbReference>
<organism evidence="2 3">
    <name type="scientific">Paralvinella palmiformis</name>
    <dbReference type="NCBI Taxonomy" id="53620"/>
    <lineage>
        <taxon>Eukaryota</taxon>
        <taxon>Metazoa</taxon>
        <taxon>Spiralia</taxon>
        <taxon>Lophotrochozoa</taxon>
        <taxon>Annelida</taxon>
        <taxon>Polychaeta</taxon>
        <taxon>Sedentaria</taxon>
        <taxon>Canalipalpata</taxon>
        <taxon>Terebellida</taxon>
        <taxon>Terebelliformia</taxon>
        <taxon>Alvinellidae</taxon>
        <taxon>Paralvinella</taxon>
    </lineage>
</organism>
<feature type="repeat" description="TPR" evidence="1">
    <location>
        <begin position="183"/>
        <end position="216"/>
    </location>
</feature>
<dbReference type="GO" id="GO:0005786">
    <property type="term" value="C:signal recognition particle, endoplasmic reticulum targeting"/>
    <property type="evidence" value="ECO:0007669"/>
    <property type="project" value="TreeGrafter"/>
</dbReference>
<dbReference type="GO" id="GO:0008312">
    <property type="term" value="F:7S RNA binding"/>
    <property type="evidence" value="ECO:0007669"/>
    <property type="project" value="TreeGrafter"/>
</dbReference>
<dbReference type="PROSITE" id="PS50005">
    <property type="entry name" value="TPR"/>
    <property type="match status" value="1"/>
</dbReference>
<evidence type="ECO:0008006" key="4">
    <source>
        <dbReference type="Google" id="ProtNLM"/>
    </source>
</evidence>
<dbReference type="GO" id="GO:0043022">
    <property type="term" value="F:ribosome binding"/>
    <property type="evidence" value="ECO:0007669"/>
    <property type="project" value="TreeGrafter"/>
</dbReference>
<proteinExistence type="predicted"/>
<accession>A0AAD9J7X8</accession>
<dbReference type="InterPro" id="IPR011990">
    <property type="entry name" value="TPR-like_helical_dom_sf"/>
</dbReference>
<dbReference type="InterPro" id="IPR031545">
    <property type="entry name" value="SRP72_TPR-like"/>
</dbReference>
<keyword evidence="3" id="KW-1185">Reference proteome</keyword>
<dbReference type="Pfam" id="PF17004">
    <property type="entry name" value="SRP_TPR_like"/>
    <property type="match status" value="1"/>
</dbReference>
<dbReference type="PANTHER" id="PTHR14094">
    <property type="entry name" value="SIGNAL RECOGNITION PARTICLE 72"/>
    <property type="match status" value="1"/>
</dbReference>
<dbReference type="AlphaFoldDB" id="A0AAD9J7X8"/>
<sequence length="254" mass="29069">MSKDPKAYNLTALYTELDQQGKNGEFDRGLKTANKSNMLYLQIINSINYCLVRGLDFEKAYSLYRLNRTDEASEVLESVENPDPRVKELFAQVLYRKEKYHEALSVYKDLIKNTQDDYDEERTTNLTAVIAALQMWNGEDVDDFGVDEDSYELCYNAACGLECRRLYEGDQDMTDEDIEVELGDIRVQMGYIYQKMGKNDEAMKQYNLVIKSRPTDITLAAVASNNIITINKVRSGVCVCVCVCVLLYVLRLNA</sequence>